<evidence type="ECO:0000313" key="3">
    <source>
        <dbReference type="Proteomes" id="UP001500751"/>
    </source>
</evidence>
<dbReference type="Proteomes" id="UP001500751">
    <property type="component" value="Unassembled WGS sequence"/>
</dbReference>
<evidence type="ECO:0000256" key="1">
    <source>
        <dbReference type="SAM" id="MobiDB-lite"/>
    </source>
</evidence>
<evidence type="ECO:0000313" key="2">
    <source>
        <dbReference type="EMBL" id="GAA2028905.1"/>
    </source>
</evidence>
<dbReference type="RefSeq" id="WP_344666227.1">
    <property type="nucleotide sequence ID" value="NZ_BAAAQN010000015.1"/>
</dbReference>
<comment type="caution">
    <text evidence="2">The sequence shown here is derived from an EMBL/GenBank/DDBJ whole genome shotgun (WGS) entry which is preliminary data.</text>
</comment>
<sequence>MPRSRAEALLEWTTASPMLDVTGDLARGFAWQTPGAVPRRSHVVIPLAAPVWPSGCRQTMVFIELWWARDEQGYRRVRSFLGYVADPCEAYQVACCLWSTCTTGAGATAAFLYGPDRQVVFRIQEAAKTCSQTPADAVLRFTATANDRDTTDLPPDHHVRSSAVHDERINRVLTYAGSRTEIVERLREHAEQMEKSRDPLRAMAMRRAADQIEAGTSDSFKDRAHYLVEEPDSGPS</sequence>
<name>A0ABP5FPC8_9ACTN</name>
<organism evidence="2 3">
    <name type="scientific">Catenulispora yoronensis</name>
    <dbReference type="NCBI Taxonomy" id="450799"/>
    <lineage>
        <taxon>Bacteria</taxon>
        <taxon>Bacillati</taxon>
        <taxon>Actinomycetota</taxon>
        <taxon>Actinomycetes</taxon>
        <taxon>Catenulisporales</taxon>
        <taxon>Catenulisporaceae</taxon>
        <taxon>Catenulispora</taxon>
    </lineage>
</organism>
<dbReference type="EMBL" id="BAAAQN010000015">
    <property type="protein sequence ID" value="GAA2028905.1"/>
    <property type="molecule type" value="Genomic_DNA"/>
</dbReference>
<accession>A0ABP5FPC8</accession>
<feature type="compositionally biased region" description="Basic and acidic residues" evidence="1">
    <location>
        <begin position="219"/>
        <end position="228"/>
    </location>
</feature>
<protein>
    <submittedName>
        <fullName evidence="2">Uncharacterized protein</fullName>
    </submittedName>
</protein>
<proteinExistence type="predicted"/>
<feature type="region of interest" description="Disordered" evidence="1">
    <location>
        <begin position="212"/>
        <end position="236"/>
    </location>
</feature>
<reference evidence="3" key="1">
    <citation type="journal article" date="2019" name="Int. J. Syst. Evol. Microbiol.">
        <title>The Global Catalogue of Microorganisms (GCM) 10K type strain sequencing project: providing services to taxonomists for standard genome sequencing and annotation.</title>
        <authorList>
            <consortium name="The Broad Institute Genomics Platform"/>
            <consortium name="The Broad Institute Genome Sequencing Center for Infectious Disease"/>
            <person name="Wu L."/>
            <person name="Ma J."/>
        </authorList>
    </citation>
    <scope>NUCLEOTIDE SEQUENCE [LARGE SCALE GENOMIC DNA]</scope>
    <source>
        <strain evidence="3">JCM 16014</strain>
    </source>
</reference>
<keyword evidence="3" id="KW-1185">Reference proteome</keyword>
<gene>
    <name evidence="2" type="ORF">GCM10009839_30260</name>
</gene>